<name>A0A3S0ENM0_9SPHN</name>
<reference evidence="2 3" key="1">
    <citation type="submission" date="2018-12" db="EMBL/GenBank/DDBJ databases">
        <title>Sphingomonas sp. HMF7854 Genome sequencing and assembly.</title>
        <authorList>
            <person name="Cha I."/>
            <person name="Kang H."/>
            <person name="Kim H."/>
            <person name="Kang J."/>
            <person name="Joh K."/>
        </authorList>
    </citation>
    <scope>NUCLEOTIDE SEQUENCE [LARGE SCALE GENOMIC DNA]</scope>
    <source>
        <strain evidence="2 3">HMF7854</strain>
    </source>
</reference>
<feature type="compositionally biased region" description="Basic and acidic residues" evidence="1">
    <location>
        <begin position="53"/>
        <end position="62"/>
    </location>
</feature>
<evidence type="ECO:0000256" key="1">
    <source>
        <dbReference type="SAM" id="MobiDB-lite"/>
    </source>
</evidence>
<feature type="compositionally biased region" description="Basic and acidic residues" evidence="1">
    <location>
        <begin position="1"/>
        <end position="10"/>
    </location>
</feature>
<evidence type="ECO:0000313" key="3">
    <source>
        <dbReference type="Proteomes" id="UP000274661"/>
    </source>
</evidence>
<evidence type="ECO:0000313" key="2">
    <source>
        <dbReference type="EMBL" id="RST31680.1"/>
    </source>
</evidence>
<comment type="caution">
    <text evidence="2">The sequence shown here is derived from an EMBL/GenBank/DDBJ whole genome shotgun (WGS) entry which is preliminary data.</text>
</comment>
<sequence length="81" mass="8318">MTQRDPHPDNEFIDSLAEDGAPSQSSSSGGRIATDVGSRDELKSATGADDEPTQVHKGDRPDGGASAHPRDGTALGGSQED</sequence>
<dbReference type="Proteomes" id="UP000274661">
    <property type="component" value="Unassembled WGS sequence"/>
</dbReference>
<feature type="region of interest" description="Disordered" evidence="1">
    <location>
        <begin position="1"/>
        <end position="81"/>
    </location>
</feature>
<organism evidence="2 3">
    <name type="scientific">Sphingomonas ginkgonis</name>
    <dbReference type="NCBI Taxonomy" id="2315330"/>
    <lineage>
        <taxon>Bacteria</taxon>
        <taxon>Pseudomonadati</taxon>
        <taxon>Pseudomonadota</taxon>
        <taxon>Alphaproteobacteria</taxon>
        <taxon>Sphingomonadales</taxon>
        <taxon>Sphingomonadaceae</taxon>
        <taxon>Sphingomonas</taxon>
    </lineage>
</organism>
<gene>
    <name evidence="2" type="ORF">HMF7854_13175</name>
</gene>
<protein>
    <submittedName>
        <fullName evidence="2">Uncharacterized protein</fullName>
    </submittedName>
</protein>
<accession>A0A3S0ENM0</accession>
<keyword evidence="3" id="KW-1185">Reference proteome</keyword>
<dbReference type="AlphaFoldDB" id="A0A3S0ENM0"/>
<dbReference type="OrthoDB" id="7428414at2"/>
<dbReference type="RefSeq" id="WP_126719620.1">
    <property type="nucleotide sequence ID" value="NZ_RWJF01000001.1"/>
</dbReference>
<dbReference type="EMBL" id="RWJF01000001">
    <property type="protein sequence ID" value="RST31680.1"/>
    <property type="molecule type" value="Genomic_DNA"/>
</dbReference>
<proteinExistence type="predicted"/>